<feature type="signal peptide" evidence="1">
    <location>
        <begin position="1"/>
        <end position="23"/>
    </location>
</feature>
<reference evidence="3 4" key="1">
    <citation type="journal article" date="2019" name="Nat. Ecol. Evol.">
        <title>Megaphylogeny resolves global patterns of mushroom evolution.</title>
        <authorList>
            <person name="Varga T."/>
            <person name="Krizsan K."/>
            <person name="Foldi C."/>
            <person name="Dima B."/>
            <person name="Sanchez-Garcia M."/>
            <person name="Sanchez-Ramirez S."/>
            <person name="Szollosi G.J."/>
            <person name="Szarkandi J.G."/>
            <person name="Papp V."/>
            <person name="Albert L."/>
            <person name="Andreopoulos W."/>
            <person name="Angelini C."/>
            <person name="Antonin V."/>
            <person name="Barry K.W."/>
            <person name="Bougher N.L."/>
            <person name="Buchanan P."/>
            <person name="Buyck B."/>
            <person name="Bense V."/>
            <person name="Catcheside P."/>
            <person name="Chovatia M."/>
            <person name="Cooper J."/>
            <person name="Damon W."/>
            <person name="Desjardin D."/>
            <person name="Finy P."/>
            <person name="Geml J."/>
            <person name="Haridas S."/>
            <person name="Hughes K."/>
            <person name="Justo A."/>
            <person name="Karasinski D."/>
            <person name="Kautmanova I."/>
            <person name="Kiss B."/>
            <person name="Kocsube S."/>
            <person name="Kotiranta H."/>
            <person name="LaButti K.M."/>
            <person name="Lechner B.E."/>
            <person name="Liimatainen K."/>
            <person name="Lipzen A."/>
            <person name="Lukacs Z."/>
            <person name="Mihaltcheva S."/>
            <person name="Morgado L.N."/>
            <person name="Niskanen T."/>
            <person name="Noordeloos M.E."/>
            <person name="Ohm R.A."/>
            <person name="Ortiz-Santana B."/>
            <person name="Ovrebo C."/>
            <person name="Racz N."/>
            <person name="Riley R."/>
            <person name="Savchenko A."/>
            <person name="Shiryaev A."/>
            <person name="Soop K."/>
            <person name="Spirin V."/>
            <person name="Szebenyi C."/>
            <person name="Tomsovsky M."/>
            <person name="Tulloss R.E."/>
            <person name="Uehling J."/>
            <person name="Grigoriev I.V."/>
            <person name="Vagvolgyi C."/>
            <person name="Papp T."/>
            <person name="Martin F.M."/>
            <person name="Miettinen O."/>
            <person name="Hibbett D.S."/>
            <person name="Nagy L.G."/>
        </authorList>
    </citation>
    <scope>NUCLEOTIDE SEQUENCE [LARGE SCALE GENOMIC DNA]</scope>
    <source>
        <strain evidence="3 4">FP101781</strain>
    </source>
</reference>
<proteinExistence type="predicted"/>
<protein>
    <recommendedName>
        <fullName evidence="2">C2H2-type domain-containing protein</fullName>
    </recommendedName>
</protein>
<dbReference type="InterPro" id="IPR036236">
    <property type="entry name" value="Znf_C2H2_sf"/>
</dbReference>
<gene>
    <name evidence="3" type="ORF">FA13DRAFT_1813573</name>
</gene>
<dbReference type="PROSITE" id="PS00028">
    <property type="entry name" value="ZINC_FINGER_C2H2_1"/>
    <property type="match status" value="1"/>
</dbReference>
<accession>A0A4Y7TDH3</accession>
<dbReference type="SUPFAM" id="SSF57667">
    <property type="entry name" value="beta-beta-alpha zinc fingers"/>
    <property type="match status" value="1"/>
</dbReference>
<evidence type="ECO:0000313" key="4">
    <source>
        <dbReference type="Proteomes" id="UP000298030"/>
    </source>
</evidence>
<keyword evidence="4" id="KW-1185">Reference proteome</keyword>
<comment type="caution">
    <text evidence="3">The sequence shown here is derived from an EMBL/GenBank/DDBJ whole genome shotgun (WGS) entry which is preliminary data.</text>
</comment>
<feature type="chain" id="PRO_5021413283" description="C2H2-type domain-containing protein" evidence="1">
    <location>
        <begin position="24"/>
        <end position="163"/>
    </location>
</feature>
<evidence type="ECO:0000313" key="3">
    <source>
        <dbReference type="EMBL" id="TEB32226.1"/>
    </source>
</evidence>
<dbReference type="Gene3D" id="3.30.160.60">
    <property type="entry name" value="Classic Zinc Finger"/>
    <property type="match status" value="1"/>
</dbReference>
<dbReference type="EMBL" id="QPFP01000016">
    <property type="protein sequence ID" value="TEB32226.1"/>
    <property type="molecule type" value="Genomic_DNA"/>
</dbReference>
<dbReference type="AlphaFoldDB" id="A0A4Y7TDH3"/>
<keyword evidence="1" id="KW-0732">Signal</keyword>
<dbReference type="InterPro" id="IPR013087">
    <property type="entry name" value="Znf_C2H2_type"/>
</dbReference>
<name>A0A4Y7TDH3_COPMI</name>
<evidence type="ECO:0000256" key="1">
    <source>
        <dbReference type="SAM" id="SignalP"/>
    </source>
</evidence>
<organism evidence="3 4">
    <name type="scientific">Coprinellus micaceus</name>
    <name type="common">Glistening ink-cap mushroom</name>
    <name type="synonym">Coprinus micaceus</name>
    <dbReference type="NCBI Taxonomy" id="71717"/>
    <lineage>
        <taxon>Eukaryota</taxon>
        <taxon>Fungi</taxon>
        <taxon>Dikarya</taxon>
        <taxon>Basidiomycota</taxon>
        <taxon>Agaricomycotina</taxon>
        <taxon>Agaricomycetes</taxon>
        <taxon>Agaricomycetidae</taxon>
        <taxon>Agaricales</taxon>
        <taxon>Agaricineae</taxon>
        <taxon>Psathyrellaceae</taxon>
        <taxon>Coprinellus</taxon>
    </lineage>
</organism>
<sequence length="163" mass="18755">MVLINFPLVALLSFVCFVAPSAAYQSAPANDLESRRIFDDWETRDLGDHWALDARGQLNVEYRDYQDDWDPSARDVDVHYAADILRRYLGDDDLALTPRGVKGALKDLWAQTKPYQCPYPKCDKTYRNKNKTWDHWLSHRVAAKDIPKIANGPKGDAYIRLLD</sequence>
<dbReference type="Proteomes" id="UP000298030">
    <property type="component" value="Unassembled WGS sequence"/>
</dbReference>
<feature type="domain" description="C2H2-type" evidence="2">
    <location>
        <begin position="117"/>
        <end position="139"/>
    </location>
</feature>
<evidence type="ECO:0000259" key="2">
    <source>
        <dbReference type="PROSITE" id="PS00028"/>
    </source>
</evidence>